<accession>A0ACB9E5M9</accession>
<gene>
    <name evidence="1" type="ORF">L1987_54064</name>
</gene>
<proteinExistence type="predicted"/>
<comment type="caution">
    <text evidence="1">The sequence shown here is derived from an EMBL/GenBank/DDBJ whole genome shotgun (WGS) entry which is preliminary data.</text>
</comment>
<dbReference type="Proteomes" id="UP001056120">
    <property type="component" value="Linkage Group LG18"/>
</dbReference>
<keyword evidence="2" id="KW-1185">Reference proteome</keyword>
<evidence type="ECO:0000313" key="1">
    <source>
        <dbReference type="EMBL" id="KAI3754283.1"/>
    </source>
</evidence>
<organism evidence="1 2">
    <name type="scientific">Smallanthus sonchifolius</name>
    <dbReference type="NCBI Taxonomy" id="185202"/>
    <lineage>
        <taxon>Eukaryota</taxon>
        <taxon>Viridiplantae</taxon>
        <taxon>Streptophyta</taxon>
        <taxon>Embryophyta</taxon>
        <taxon>Tracheophyta</taxon>
        <taxon>Spermatophyta</taxon>
        <taxon>Magnoliopsida</taxon>
        <taxon>eudicotyledons</taxon>
        <taxon>Gunneridae</taxon>
        <taxon>Pentapetalae</taxon>
        <taxon>asterids</taxon>
        <taxon>campanulids</taxon>
        <taxon>Asterales</taxon>
        <taxon>Asteraceae</taxon>
        <taxon>Asteroideae</taxon>
        <taxon>Heliantheae alliance</taxon>
        <taxon>Millerieae</taxon>
        <taxon>Smallanthus</taxon>
    </lineage>
</organism>
<reference evidence="1 2" key="2">
    <citation type="journal article" date="2022" name="Mol. Ecol. Resour.">
        <title>The genomes of chicory, endive, great burdock and yacon provide insights into Asteraceae paleo-polyploidization history and plant inulin production.</title>
        <authorList>
            <person name="Fan W."/>
            <person name="Wang S."/>
            <person name="Wang H."/>
            <person name="Wang A."/>
            <person name="Jiang F."/>
            <person name="Liu H."/>
            <person name="Zhao H."/>
            <person name="Xu D."/>
            <person name="Zhang Y."/>
        </authorList>
    </citation>
    <scope>NUCLEOTIDE SEQUENCE [LARGE SCALE GENOMIC DNA]</scope>
    <source>
        <strain evidence="2">cv. Yunnan</strain>
        <tissue evidence="1">Leaves</tissue>
    </source>
</reference>
<evidence type="ECO:0000313" key="2">
    <source>
        <dbReference type="Proteomes" id="UP001056120"/>
    </source>
</evidence>
<dbReference type="EMBL" id="CM042035">
    <property type="protein sequence ID" value="KAI3754283.1"/>
    <property type="molecule type" value="Genomic_DNA"/>
</dbReference>
<protein>
    <submittedName>
        <fullName evidence="1">Uncharacterized protein</fullName>
    </submittedName>
</protein>
<name>A0ACB9E5M9_9ASTR</name>
<reference evidence="2" key="1">
    <citation type="journal article" date="2022" name="Mol. Ecol. Resour.">
        <title>The genomes of chicory, endive, great burdock and yacon provide insights into Asteraceae palaeo-polyploidization history and plant inulin production.</title>
        <authorList>
            <person name="Fan W."/>
            <person name="Wang S."/>
            <person name="Wang H."/>
            <person name="Wang A."/>
            <person name="Jiang F."/>
            <person name="Liu H."/>
            <person name="Zhao H."/>
            <person name="Xu D."/>
            <person name="Zhang Y."/>
        </authorList>
    </citation>
    <scope>NUCLEOTIDE SEQUENCE [LARGE SCALE GENOMIC DNA]</scope>
    <source>
        <strain evidence="2">cv. Yunnan</strain>
    </source>
</reference>
<sequence>MMILTGVLWSLSNWIFSPTPSALNNNNCGGCLPWEQRCKVAIDVAKALAYLHHDCRSKVLHFDVKPENILLDGNYNAIVSDFGISKLMKRDDSRIVTSMRGTRGYIAPEWLLGIGISEKSDVFSYGIVLLELIGGRRSVKVIDGNGNRDCNGNPPRRRYEYFPKIVTEKLLEGKIMEIVDQRLLDLDEIDENEVKKLVHVALWCIQHKSRRRPSMLEVVKWLEGRVAVEQPPETKMMVVDLLSIANGQNGEDGGWQNRNKKRKPGVVARVASQINGCLPLGSPASTSRSKSFTYTMSVISPR</sequence>